<evidence type="ECO:0000256" key="2">
    <source>
        <dbReference type="SAM" id="MobiDB-lite"/>
    </source>
</evidence>
<dbReference type="PANTHER" id="PTHR13341:SF2">
    <property type="entry name" value="PROTEIN SEELE"/>
    <property type="match status" value="1"/>
</dbReference>
<feature type="compositionally biased region" description="Basic and acidic residues" evidence="2">
    <location>
        <begin position="222"/>
        <end position="244"/>
    </location>
</feature>
<sequence>MDVQVISLFLKVLLLVGSVLGLDKQMSCAVCRAMVDEVSYTISKVDPKQTIQVGSFRVDSRGNQDTYKKPYARSEAHLLEIFESLCERFKDYAETTNDIDERSVCRTKAREGKTLALKDIKINPEVQASLRGKCDALLEELEDDMIALFGKANIPDYEKSVCVELAGECTLEALAVPMPRSEFSGMDDIMADVESTHGDGQKMPERDGEEKEDDELLDEYLQEAKKSGDEILAKMRDEEGKDEL</sequence>
<evidence type="ECO:0000256" key="1">
    <source>
        <dbReference type="ARBA" id="ARBA00007285"/>
    </source>
</evidence>
<evidence type="ECO:0000259" key="4">
    <source>
        <dbReference type="Pfam" id="PF11938"/>
    </source>
</evidence>
<evidence type="ECO:0000313" key="5">
    <source>
        <dbReference type="EMBL" id="WAR00358.1"/>
    </source>
</evidence>
<evidence type="ECO:0000256" key="3">
    <source>
        <dbReference type="SAM" id="SignalP"/>
    </source>
</evidence>
<organism evidence="5 6">
    <name type="scientific">Mya arenaria</name>
    <name type="common">Soft-shell clam</name>
    <dbReference type="NCBI Taxonomy" id="6604"/>
    <lineage>
        <taxon>Eukaryota</taxon>
        <taxon>Metazoa</taxon>
        <taxon>Spiralia</taxon>
        <taxon>Lophotrochozoa</taxon>
        <taxon>Mollusca</taxon>
        <taxon>Bivalvia</taxon>
        <taxon>Autobranchia</taxon>
        <taxon>Heteroconchia</taxon>
        <taxon>Euheterodonta</taxon>
        <taxon>Imparidentia</taxon>
        <taxon>Neoheterodontei</taxon>
        <taxon>Myida</taxon>
        <taxon>Myoidea</taxon>
        <taxon>Myidae</taxon>
        <taxon>Mya</taxon>
    </lineage>
</organism>
<evidence type="ECO:0000313" key="6">
    <source>
        <dbReference type="Proteomes" id="UP001164746"/>
    </source>
</evidence>
<dbReference type="Pfam" id="PF11938">
    <property type="entry name" value="DUF3456"/>
    <property type="match status" value="1"/>
</dbReference>
<name>A0ABY7DRN5_MYAAR</name>
<keyword evidence="6" id="KW-1185">Reference proteome</keyword>
<keyword evidence="3" id="KW-0732">Signal</keyword>
<reference evidence="5" key="1">
    <citation type="submission" date="2022-11" db="EMBL/GenBank/DDBJ databases">
        <title>Centuries of genome instability and evolution in soft-shell clam transmissible cancer (bioRxiv).</title>
        <authorList>
            <person name="Hart S.F.M."/>
            <person name="Yonemitsu M.A."/>
            <person name="Giersch R.M."/>
            <person name="Beal B.F."/>
            <person name="Arriagada G."/>
            <person name="Davis B.W."/>
            <person name="Ostrander E.A."/>
            <person name="Goff S.P."/>
            <person name="Metzger M.J."/>
        </authorList>
    </citation>
    <scope>NUCLEOTIDE SEQUENCE</scope>
    <source>
        <strain evidence="5">MELC-2E11</strain>
        <tissue evidence="5">Siphon/mantle</tissue>
    </source>
</reference>
<dbReference type="Proteomes" id="UP001164746">
    <property type="component" value="Chromosome 3"/>
</dbReference>
<dbReference type="PANTHER" id="PTHR13341">
    <property type="entry name" value="MIR-INTERACTING SAPOSIN-LIKE PROTEIN"/>
    <property type="match status" value="1"/>
</dbReference>
<proteinExistence type="inferred from homology"/>
<feature type="compositionally biased region" description="Acidic residues" evidence="2">
    <location>
        <begin position="210"/>
        <end position="221"/>
    </location>
</feature>
<gene>
    <name evidence="5" type="ORF">MAR_024730</name>
</gene>
<feature type="chain" id="PRO_5046683294" evidence="3">
    <location>
        <begin position="22"/>
        <end position="244"/>
    </location>
</feature>
<feature type="domain" description="DUF3456" evidence="4">
    <location>
        <begin position="28"/>
        <end position="169"/>
    </location>
</feature>
<feature type="compositionally biased region" description="Basic and acidic residues" evidence="2">
    <location>
        <begin position="194"/>
        <end position="209"/>
    </location>
</feature>
<protein>
    <submittedName>
        <fullName evidence="5">CNPY2-like protein</fullName>
    </submittedName>
</protein>
<dbReference type="EMBL" id="CP111014">
    <property type="protein sequence ID" value="WAR00358.1"/>
    <property type="molecule type" value="Genomic_DNA"/>
</dbReference>
<comment type="similarity">
    <text evidence="1">Belongs to the canopy family.</text>
</comment>
<feature type="signal peptide" evidence="3">
    <location>
        <begin position="1"/>
        <end position="21"/>
    </location>
</feature>
<accession>A0ABY7DRN5</accession>
<dbReference type="InterPro" id="IPR042415">
    <property type="entry name" value="CNPY"/>
</dbReference>
<feature type="region of interest" description="Disordered" evidence="2">
    <location>
        <begin position="194"/>
        <end position="244"/>
    </location>
</feature>
<dbReference type="InterPro" id="IPR021852">
    <property type="entry name" value="DUF3456"/>
</dbReference>